<dbReference type="CDD" id="cd00531">
    <property type="entry name" value="NTF2_like"/>
    <property type="match status" value="1"/>
</dbReference>
<evidence type="ECO:0000313" key="3">
    <source>
        <dbReference type="Proteomes" id="UP000239874"/>
    </source>
</evidence>
<proteinExistence type="predicted"/>
<dbReference type="AlphaFoldDB" id="A0A2S6ASA6"/>
<evidence type="ECO:0000259" key="1">
    <source>
        <dbReference type="Pfam" id="PF13577"/>
    </source>
</evidence>
<accession>A0A2S6ASA6</accession>
<sequence>MRDLETLNAIEDIRYLEARYARYADEKRWEDLAGLFTEDGWFRPQDADGTVIADMQGRADIAAQLGAHNSGDDVQPLHQLLTHEIDIESDTEAKAIWAMADLIFRGDRAIPEPQPADTIPPFRVMRGWGHYHVTYRKIDGQWLIDTRRQTRTRLEFTF</sequence>
<feature type="domain" description="SnoaL-like" evidence="1">
    <location>
        <begin position="5"/>
        <end position="148"/>
    </location>
</feature>
<name>A0A2S6ASA6_9NOCA</name>
<reference evidence="2 3" key="1">
    <citation type="submission" date="2018-02" db="EMBL/GenBank/DDBJ databases">
        <title>8 Nocardia nova and 1 Nocardia cyriacigeorgica strain used for evolution to TMP-SMX.</title>
        <authorList>
            <person name="Mehta H."/>
            <person name="Weng J."/>
            <person name="Shamoo Y."/>
        </authorList>
    </citation>
    <scope>NUCLEOTIDE SEQUENCE [LARGE SCALE GENOMIC DNA]</scope>
    <source>
        <strain evidence="2 3">MDA3139</strain>
    </source>
</reference>
<comment type="caution">
    <text evidence="2">The sequence shown here is derived from an EMBL/GenBank/DDBJ whole genome shotgun (WGS) entry which is preliminary data.</text>
</comment>
<dbReference type="Gene3D" id="3.10.450.50">
    <property type="match status" value="1"/>
</dbReference>
<dbReference type="SUPFAM" id="SSF54427">
    <property type="entry name" value="NTF2-like"/>
    <property type="match status" value="1"/>
</dbReference>
<organism evidence="2 3">
    <name type="scientific">Nocardia nova</name>
    <dbReference type="NCBI Taxonomy" id="37330"/>
    <lineage>
        <taxon>Bacteria</taxon>
        <taxon>Bacillati</taxon>
        <taxon>Actinomycetota</taxon>
        <taxon>Actinomycetes</taxon>
        <taxon>Mycobacteriales</taxon>
        <taxon>Nocardiaceae</taxon>
        <taxon>Nocardia</taxon>
    </lineage>
</organism>
<dbReference type="OrthoDB" id="3173051at2"/>
<gene>
    <name evidence="2" type="ORF">C5E45_12795</name>
</gene>
<dbReference type="InterPro" id="IPR032710">
    <property type="entry name" value="NTF2-like_dom_sf"/>
</dbReference>
<dbReference type="Pfam" id="PF13577">
    <property type="entry name" value="SnoaL_4"/>
    <property type="match status" value="1"/>
</dbReference>
<dbReference type="InterPro" id="IPR037401">
    <property type="entry name" value="SnoaL-like"/>
</dbReference>
<dbReference type="Proteomes" id="UP000239874">
    <property type="component" value="Unassembled WGS sequence"/>
</dbReference>
<dbReference type="RefSeq" id="WP_104375822.1">
    <property type="nucleotide sequence ID" value="NZ_PSZC01000007.1"/>
</dbReference>
<evidence type="ECO:0000313" key="2">
    <source>
        <dbReference type="EMBL" id="PPJ38073.1"/>
    </source>
</evidence>
<dbReference type="EMBL" id="PSZC01000007">
    <property type="protein sequence ID" value="PPJ38073.1"/>
    <property type="molecule type" value="Genomic_DNA"/>
</dbReference>
<protein>
    <submittedName>
        <fullName evidence="2">Nuclear transport factor 2 family protein</fullName>
    </submittedName>
</protein>